<dbReference type="STRING" id="1237149.C900_02928"/>
<name>L8JSZ9_9BACT</name>
<dbReference type="PATRIC" id="fig|1237149.3.peg.2684"/>
<evidence type="ECO:0000313" key="2">
    <source>
        <dbReference type="EMBL" id="ELR71313.1"/>
    </source>
</evidence>
<reference evidence="2 3" key="1">
    <citation type="submission" date="2012-12" db="EMBL/GenBank/DDBJ databases">
        <title>Genome assembly of Fulvivirga imtechensis AK7.</title>
        <authorList>
            <person name="Nupur N."/>
            <person name="Khatri I."/>
            <person name="Kumar R."/>
            <person name="Subramanian S."/>
            <person name="Pinnaka A."/>
        </authorList>
    </citation>
    <scope>NUCLEOTIDE SEQUENCE [LARGE SCALE GENOMIC DNA]</scope>
    <source>
        <strain evidence="2 3">AK7</strain>
    </source>
</reference>
<evidence type="ECO:0000313" key="3">
    <source>
        <dbReference type="Proteomes" id="UP000011135"/>
    </source>
</evidence>
<protein>
    <recommendedName>
        <fullName evidence="1">ApeI dehydratase-like domain-containing protein</fullName>
    </recommendedName>
</protein>
<dbReference type="Proteomes" id="UP000011135">
    <property type="component" value="Unassembled WGS sequence"/>
</dbReference>
<dbReference type="InterPro" id="IPR029069">
    <property type="entry name" value="HotDog_dom_sf"/>
</dbReference>
<dbReference type="Pfam" id="PF22818">
    <property type="entry name" value="ApeI-like"/>
    <property type="match status" value="1"/>
</dbReference>
<dbReference type="SUPFAM" id="SSF54637">
    <property type="entry name" value="Thioesterase/thiol ester dehydrase-isomerase"/>
    <property type="match status" value="1"/>
</dbReference>
<dbReference type="GO" id="GO:0016829">
    <property type="term" value="F:lyase activity"/>
    <property type="evidence" value="ECO:0007669"/>
    <property type="project" value="UniProtKB-KW"/>
</dbReference>
<evidence type="ECO:0000259" key="1">
    <source>
        <dbReference type="Pfam" id="PF22818"/>
    </source>
</evidence>
<accession>L8JSZ9</accession>
<sequence length="125" mass="13838">MLKDSLYTIGNIQEKGDGEYFVAVQLNESHPVFEGHFPGQPVLPGVCLLEMLKDMVNEVKNGTYRMHESSMIKYLQMVNPKENSTLAFQFTLSPAESGFRVTASSTLADGATNFKFKGSFIPAQP</sequence>
<feature type="domain" description="ApeI dehydratase-like" evidence="1">
    <location>
        <begin position="17"/>
        <end position="104"/>
    </location>
</feature>
<proteinExistence type="predicted"/>
<comment type="caution">
    <text evidence="2">The sequence shown here is derived from an EMBL/GenBank/DDBJ whole genome shotgun (WGS) entry which is preliminary data.</text>
</comment>
<gene>
    <name evidence="2" type="ORF">C900_02928</name>
</gene>
<dbReference type="OrthoDB" id="9772788at2"/>
<dbReference type="AlphaFoldDB" id="L8JSZ9"/>
<dbReference type="InterPro" id="IPR054545">
    <property type="entry name" value="ApeI-like"/>
</dbReference>
<dbReference type="EMBL" id="AMZN01000043">
    <property type="protein sequence ID" value="ELR71313.1"/>
    <property type="molecule type" value="Genomic_DNA"/>
</dbReference>
<keyword evidence="3" id="KW-1185">Reference proteome</keyword>
<dbReference type="eggNOG" id="COG0764">
    <property type="taxonomic scope" value="Bacteria"/>
</dbReference>
<dbReference type="RefSeq" id="WP_009580263.1">
    <property type="nucleotide sequence ID" value="NZ_AMZN01000043.1"/>
</dbReference>
<dbReference type="Gene3D" id="3.10.129.10">
    <property type="entry name" value="Hotdog Thioesterase"/>
    <property type="match status" value="1"/>
</dbReference>
<organism evidence="2 3">
    <name type="scientific">Fulvivirga imtechensis AK7</name>
    <dbReference type="NCBI Taxonomy" id="1237149"/>
    <lineage>
        <taxon>Bacteria</taxon>
        <taxon>Pseudomonadati</taxon>
        <taxon>Bacteroidota</taxon>
        <taxon>Cytophagia</taxon>
        <taxon>Cytophagales</taxon>
        <taxon>Fulvivirgaceae</taxon>
        <taxon>Fulvivirga</taxon>
    </lineage>
</organism>